<evidence type="ECO:0000313" key="2">
    <source>
        <dbReference type="Proteomes" id="UP000762676"/>
    </source>
</evidence>
<sequence length="134" mass="14522">MSCRARATVKMSGFLCKGNHCRSTNLTGSACKSAEEVETGTLTTFRTRYLVWSSRSRSNCFSTLRTEGGATVMIVAVTAALPISVRARGDNFVVGLSFGGCLFLDGRGIQLLFGCSVDHQRALLERPDIAVFEF</sequence>
<comment type="caution">
    <text evidence="1">The sequence shown here is derived from an EMBL/GenBank/DDBJ whole genome shotgun (WGS) entry which is preliminary data.</text>
</comment>
<evidence type="ECO:0000313" key="1">
    <source>
        <dbReference type="EMBL" id="GFR80100.1"/>
    </source>
</evidence>
<proteinExistence type="predicted"/>
<gene>
    <name evidence="1" type="ORF">ElyMa_000572500</name>
</gene>
<dbReference type="AlphaFoldDB" id="A0AAV4G4T9"/>
<accession>A0AAV4G4T9</accession>
<dbReference type="Proteomes" id="UP000762676">
    <property type="component" value="Unassembled WGS sequence"/>
</dbReference>
<dbReference type="EMBL" id="BMAT01001122">
    <property type="protein sequence ID" value="GFR80100.1"/>
    <property type="molecule type" value="Genomic_DNA"/>
</dbReference>
<reference evidence="1 2" key="1">
    <citation type="journal article" date="2021" name="Elife">
        <title>Chloroplast acquisition without the gene transfer in kleptoplastic sea slugs, Plakobranchus ocellatus.</title>
        <authorList>
            <person name="Maeda T."/>
            <person name="Takahashi S."/>
            <person name="Yoshida T."/>
            <person name="Shimamura S."/>
            <person name="Takaki Y."/>
            <person name="Nagai Y."/>
            <person name="Toyoda A."/>
            <person name="Suzuki Y."/>
            <person name="Arimoto A."/>
            <person name="Ishii H."/>
            <person name="Satoh N."/>
            <person name="Nishiyama T."/>
            <person name="Hasebe M."/>
            <person name="Maruyama T."/>
            <person name="Minagawa J."/>
            <person name="Obokata J."/>
            <person name="Shigenobu S."/>
        </authorList>
    </citation>
    <scope>NUCLEOTIDE SEQUENCE [LARGE SCALE GENOMIC DNA]</scope>
</reference>
<protein>
    <submittedName>
        <fullName evidence="1">Uncharacterized protein</fullName>
    </submittedName>
</protein>
<keyword evidence="2" id="KW-1185">Reference proteome</keyword>
<name>A0AAV4G4T9_9GAST</name>
<organism evidence="1 2">
    <name type="scientific">Elysia marginata</name>
    <dbReference type="NCBI Taxonomy" id="1093978"/>
    <lineage>
        <taxon>Eukaryota</taxon>
        <taxon>Metazoa</taxon>
        <taxon>Spiralia</taxon>
        <taxon>Lophotrochozoa</taxon>
        <taxon>Mollusca</taxon>
        <taxon>Gastropoda</taxon>
        <taxon>Heterobranchia</taxon>
        <taxon>Euthyneura</taxon>
        <taxon>Panpulmonata</taxon>
        <taxon>Sacoglossa</taxon>
        <taxon>Placobranchoidea</taxon>
        <taxon>Plakobranchidae</taxon>
        <taxon>Elysia</taxon>
    </lineage>
</organism>